<reference evidence="3 4" key="1">
    <citation type="submission" date="2013-04" db="EMBL/GenBank/DDBJ databases">
        <title>Hyphomonas sp. T24B3 Genome Sequencing.</title>
        <authorList>
            <person name="Lai Q."/>
            <person name="Shao Z."/>
        </authorList>
    </citation>
    <scope>NUCLEOTIDE SEQUENCE [LARGE SCALE GENOMIC DNA]</scope>
    <source>
        <strain evidence="3 4">T24B3</strain>
    </source>
</reference>
<sequence>MSRLSGLVLRALTLCLLLAGCASSPDGTDKAELTPPPGGTVLYLPPVAEITLVTAAGLREPHEDWSEAAAINLADALLDTVGEAWTEYSGAGKTEAQRLTTSPETPQPISPDMAGKLGSPSDLVALIVVKADVESSASRLVQGGLGVLFGGVPGPDGLEHTACLTLYDRATGRPVWTHDVAALDPRDTKAAKRLILRLLAPLQQDTET</sequence>
<evidence type="ECO:0000256" key="2">
    <source>
        <dbReference type="SAM" id="SignalP"/>
    </source>
</evidence>
<dbReference type="EMBL" id="AWFB01000024">
    <property type="protein sequence ID" value="RAN33088.1"/>
    <property type="molecule type" value="Genomic_DNA"/>
</dbReference>
<gene>
    <name evidence="3" type="ORF">HY3_13640</name>
</gene>
<keyword evidence="2" id="KW-0732">Signal</keyword>
<comment type="caution">
    <text evidence="3">The sequence shown here is derived from an EMBL/GenBank/DDBJ whole genome shotgun (WGS) entry which is preliminary data.</text>
</comment>
<proteinExistence type="predicted"/>
<dbReference type="Proteomes" id="UP000249123">
    <property type="component" value="Unassembled WGS sequence"/>
</dbReference>
<evidence type="ECO:0000313" key="3">
    <source>
        <dbReference type="EMBL" id="RAN33088.1"/>
    </source>
</evidence>
<accession>A0A328JUR9</accession>
<dbReference type="OrthoDB" id="8900715at2"/>
<feature type="chain" id="PRO_5043601656" description="DUF4136 domain-containing protein" evidence="2">
    <location>
        <begin position="25"/>
        <end position="208"/>
    </location>
</feature>
<dbReference type="PROSITE" id="PS51257">
    <property type="entry name" value="PROKAR_LIPOPROTEIN"/>
    <property type="match status" value="1"/>
</dbReference>
<dbReference type="STRING" id="1280941.HY2_07665"/>
<evidence type="ECO:0008006" key="5">
    <source>
        <dbReference type="Google" id="ProtNLM"/>
    </source>
</evidence>
<dbReference type="RefSeq" id="WP_034824124.1">
    <property type="nucleotide sequence ID" value="NZ_AWFA01000003.1"/>
</dbReference>
<name>A0A062U3C8_9PROT</name>
<dbReference type="AlphaFoldDB" id="A0A062U3C8"/>
<feature type="signal peptide" evidence="2">
    <location>
        <begin position="1"/>
        <end position="24"/>
    </location>
</feature>
<organism evidence="3 4">
    <name type="scientific">Hyphomonas pacifica</name>
    <dbReference type="NCBI Taxonomy" id="1280941"/>
    <lineage>
        <taxon>Bacteria</taxon>
        <taxon>Pseudomonadati</taxon>
        <taxon>Pseudomonadota</taxon>
        <taxon>Alphaproteobacteria</taxon>
        <taxon>Hyphomonadales</taxon>
        <taxon>Hyphomonadaceae</taxon>
        <taxon>Hyphomonas</taxon>
    </lineage>
</organism>
<keyword evidence="4" id="KW-1185">Reference proteome</keyword>
<accession>A0A062U3C8</accession>
<protein>
    <recommendedName>
        <fullName evidence="5">DUF4136 domain-containing protein</fullName>
    </recommendedName>
</protein>
<feature type="region of interest" description="Disordered" evidence="1">
    <location>
        <begin position="92"/>
        <end position="115"/>
    </location>
</feature>
<evidence type="ECO:0000256" key="1">
    <source>
        <dbReference type="SAM" id="MobiDB-lite"/>
    </source>
</evidence>
<evidence type="ECO:0000313" key="4">
    <source>
        <dbReference type="Proteomes" id="UP000249123"/>
    </source>
</evidence>